<feature type="region of interest" description="Disordered" evidence="8">
    <location>
        <begin position="181"/>
        <end position="314"/>
    </location>
</feature>
<evidence type="ECO:0000256" key="5">
    <source>
        <dbReference type="ARBA" id="ARBA00023163"/>
    </source>
</evidence>
<dbReference type="PANTHER" id="PTHR10252:SF8">
    <property type="entry name" value="NUCLEAR TRANSCRIPTION FACTOR Y SUBUNIT GAMMA"/>
    <property type="match status" value="1"/>
</dbReference>
<reference evidence="10 11" key="1">
    <citation type="journal article" date="2018" name="Front. Microbiol.">
        <title>Genome-Wide Analysis of Corynespora cassiicola Leaf Fall Disease Putative Effectors.</title>
        <authorList>
            <person name="Lopez D."/>
            <person name="Ribeiro S."/>
            <person name="Label P."/>
            <person name="Fumanal B."/>
            <person name="Venisse J.S."/>
            <person name="Kohler A."/>
            <person name="de Oliveira R.R."/>
            <person name="Labutti K."/>
            <person name="Lipzen A."/>
            <person name="Lail K."/>
            <person name="Bauer D."/>
            <person name="Ohm R.A."/>
            <person name="Barry K.W."/>
            <person name="Spatafora J."/>
            <person name="Grigoriev I.V."/>
            <person name="Martin F.M."/>
            <person name="Pujade-Renaud V."/>
        </authorList>
    </citation>
    <scope>NUCLEOTIDE SEQUENCE [LARGE SCALE GENOMIC DNA]</scope>
    <source>
        <strain evidence="10 11">Philippines</strain>
    </source>
</reference>
<evidence type="ECO:0000313" key="10">
    <source>
        <dbReference type="EMBL" id="PSN71191.1"/>
    </source>
</evidence>
<keyword evidence="11" id="KW-1185">Reference proteome</keyword>
<keyword evidence="5" id="KW-0804">Transcription</keyword>
<dbReference type="CDD" id="cd22908">
    <property type="entry name" value="HFD_NFYC-like"/>
    <property type="match status" value="1"/>
</dbReference>
<organism evidence="10 11">
    <name type="scientific">Corynespora cassiicola Philippines</name>
    <dbReference type="NCBI Taxonomy" id="1448308"/>
    <lineage>
        <taxon>Eukaryota</taxon>
        <taxon>Fungi</taxon>
        <taxon>Dikarya</taxon>
        <taxon>Ascomycota</taxon>
        <taxon>Pezizomycotina</taxon>
        <taxon>Dothideomycetes</taxon>
        <taxon>Pleosporomycetidae</taxon>
        <taxon>Pleosporales</taxon>
        <taxon>Corynesporascaceae</taxon>
        <taxon>Corynespora</taxon>
    </lineage>
</organism>
<dbReference type="FunFam" id="1.10.20.10:FF:000017">
    <property type="entry name" value="Ccaat-binding factor complex subunit"/>
    <property type="match status" value="1"/>
</dbReference>
<keyword evidence="6" id="KW-0539">Nucleus</keyword>
<protein>
    <submittedName>
        <fullName evidence="10">Nuclear transcription factor Y subunit C-3</fullName>
    </submittedName>
</protein>
<dbReference type="InterPro" id="IPR009072">
    <property type="entry name" value="Histone-fold"/>
</dbReference>
<dbReference type="GO" id="GO:0016602">
    <property type="term" value="C:CCAAT-binding factor complex"/>
    <property type="evidence" value="ECO:0007669"/>
    <property type="project" value="TreeGrafter"/>
</dbReference>
<dbReference type="GO" id="GO:0046982">
    <property type="term" value="F:protein heterodimerization activity"/>
    <property type="evidence" value="ECO:0007669"/>
    <property type="project" value="InterPro"/>
</dbReference>
<dbReference type="SUPFAM" id="SSF47113">
    <property type="entry name" value="Histone-fold"/>
    <property type="match status" value="1"/>
</dbReference>
<keyword evidence="2" id="KW-0805">Transcription regulation</keyword>
<accession>A0A2T2P0I2</accession>
<dbReference type="InterPro" id="IPR050568">
    <property type="entry name" value="Transcr_DNA_Rep_Reg"/>
</dbReference>
<keyword evidence="3" id="KW-0238">DNA-binding</keyword>
<dbReference type="InterPro" id="IPR007125">
    <property type="entry name" value="H2A/H2B/H3"/>
</dbReference>
<evidence type="ECO:0000256" key="4">
    <source>
        <dbReference type="ARBA" id="ARBA00023159"/>
    </source>
</evidence>
<name>A0A2T2P0I2_CORCC</name>
<proteinExistence type="inferred from homology"/>
<dbReference type="Proteomes" id="UP000240883">
    <property type="component" value="Unassembled WGS sequence"/>
</dbReference>
<gene>
    <name evidence="10" type="ORF">BS50DRAFT_276372</name>
</gene>
<keyword evidence="4" id="KW-0010">Activator</keyword>
<evidence type="ECO:0000256" key="2">
    <source>
        <dbReference type="ARBA" id="ARBA00023015"/>
    </source>
</evidence>
<evidence type="ECO:0000313" key="11">
    <source>
        <dbReference type="Proteomes" id="UP000240883"/>
    </source>
</evidence>
<dbReference type="OrthoDB" id="1272441at2759"/>
<dbReference type="GO" id="GO:0000978">
    <property type="term" value="F:RNA polymerase II cis-regulatory region sequence-specific DNA binding"/>
    <property type="evidence" value="ECO:0007669"/>
    <property type="project" value="TreeGrafter"/>
</dbReference>
<dbReference type="PANTHER" id="PTHR10252">
    <property type="entry name" value="HISTONE-LIKE TRANSCRIPTION FACTOR CCAAT-RELATED"/>
    <property type="match status" value="1"/>
</dbReference>
<dbReference type="GO" id="GO:0001228">
    <property type="term" value="F:DNA-binding transcription activator activity, RNA polymerase II-specific"/>
    <property type="evidence" value="ECO:0007669"/>
    <property type="project" value="TreeGrafter"/>
</dbReference>
<evidence type="ECO:0000256" key="7">
    <source>
        <dbReference type="ARBA" id="ARBA00038129"/>
    </source>
</evidence>
<comment type="subcellular location">
    <subcellularLocation>
        <location evidence="1">Nucleus</location>
    </subcellularLocation>
</comment>
<dbReference type="STRING" id="1448308.A0A2T2P0I2"/>
<sequence>MDPTNLQAHNQQKMRQAPAAPRRYDGQNGNPLYDPSNGGHYGASAGIAAQGHQPDPQLFTGSWQNVNQGLTGNYRDILNTYWQQQVTKLETDEHDYKLHQLPLARIKKVMKADPEVKMISAEAPILFAKGCDIFITELTMRAWIHAEENKRRTLQRSDIASALAKSDMFDFLIDIVPREEAHPHKRSGGQGSAPVQSSNAVPPGALPPQPGVHPQHPMAPPDYGMGQHMGQEDAFRQPSMYAGPVQGDPGAYGQQQMFDPNVYPGYPLTQQPQMYPVGQRGPDPTAGGDPSQAYRTHEPEADADAEGERDDFGP</sequence>
<feature type="domain" description="Core Histone H2A/H2B/H3" evidence="9">
    <location>
        <begin position="93"/>
        <end position="163"/>
    </location>
</feature>
<evidence type="ECO:0000256" key="6">
    <source>
        <dbReference type="ARBA" id="ARBA00023242"/>
    </source>
</evidence>
<evidence type="ECO:0000256" key="8">
    <source>
        <dbReference type="SAM" id="MobiDB-lite"/>
    </source>
</evidence>
<feature type="compositionally biased region" description="Polar residues" evidence="8">
    <location>
        <begin position="1"/>
        <end position="14"/>
    </location>
</feature>
<dbReference type="Pfam" id="PF00125">
    <property type="entry name" value="Histone"/>
    <property type="match status" value="1"/>
</dbReference>
<dbReference type="EMBL" id="KZ678131">
    <property type="protein sequence ID" value="PSN71191.1"/>
    <property type="molecule type" value="Genomic_DNA"/>
</dbReference>
<evidence type="ECO:0000256" key="3">
    <source>
        <dbReference type="ARBA" id="ARBA00023125"/>
    </source>
</evidence>
<dbReference type="Gene3D" id="1.10.20.10">
    <property type="entry name" value="Histone, subunit A"/>
    <property type="match status" value="1"/>
</dbReference>
<evidence type="ECO:0000256" key="1">
    <source>
        <dbReference type="ARBA" id="ARBA00004123"/>
    </source>
</evidence>
<feature type="region of interest" description="Disordered" evidence="8">
    <location>
        <begin position="1"/>
        <end position="53"/>
    </location>
</feature>
<dbReference type="AlphaFoldDB" id="A0A2T2P0I2"/>
<comment type="similarity">
    <text evidence="7">Belongs to the NFYC/HAP5 subunit family.</text>
</comment>
<feature type="compositionally biased region" description="Acidic residues" evidence="8">
    <location>
        <begin position="301"/>
        <end position="314"/>
    </location>
</feature>
<evidence type="ECO:0000259" key="9">
    <source>
        <dbReference type="Pfam" id="PF00125"/>
    </source>
</evidence>